<dbReference type="EMBL" id="JAOQJQ010000007">
    <property type="protein sequence ID" value="MCU6763483.1"/>
    <property type="molecule type" value="Genomic_DNA"/>
</dbReference>
<dbReference type="NCBIfam" id="TIGR00152">
    <property type="entry name" value="dephospho-CoA kinase"/>
    <property type="match status" value="1"/>
</dbReference>
<comment type="subcellular location">
    <subcellularLocation>
        <location evidence="3">Cytoplasm</location>
    </subcellularLocation>
</comment>
<dbReference type="HAMAP" id="MF_00376">
    <property type="entry name" value="Dephospho_CoA_kinase"/>
    <property type="match status" value="1"/>
</dbReference>
<dbReference type="InterPro" id="IPR001977">
    <property type="entry name" value="Depp_CoAkinase"/>
</dbReference>
<evidence type="ECO:0000256" key="3">
    <source>
        <dbReference type="HAMAP-Rule" id="MF_00376"/>
    </source>
</evidence>
<comment type="similarity">
    <text evidence="3">Belongs to the CoaE family.</text>
</comment>
<dbReference type="RefSeq" id="WP_158426121.1">
    <property type="nucleotide sequence ID" value="NZ_JAOQJQ010000007.1"/>
</dbReference>
<dbReference type="GO" id="GO:0004140">
    <property type="term" value="F:dephospho-CoA kinase activity"/>
    <property type="evidence" value="ECO:0007669"/>
    <property type="project" value="UniProtKB-EC"/>
</dbReference>
<keyword evidence="2 3" id="KW-0067">ATP-binding</keyword>
<dbReference type="Gene3D" id="3.40.50.300">
    <property type="entry name" value="P-loop containing nucleotide triphosphate hydrolases"/>
    <property type="match status" value="1"/>
</dbReference>
<gene>
    <name evidence="3 5" type="primary">coaE</name>
    <name evidence="5" type="ORF">OCV88_14300</name>
</gene>
<evidence type="ECO:0000256" key="4">
    <source>
        <dbReference type="NCBIfam" id="TIGR00152"/>
    </source>
</evidence>
<dbReference type="PROSITE" id="PS51219">
    <property type="entry name" value="DPCK"/>
    <property type="match status" value="1"/>
</dbReference>
<feature type="binding site" evidence="3">
    <location>
        <begin position="11"/>
        <end position="16"/>
    </location>
    <ligand>
        <name>ATP</name>
        <dbReference type="ChEBI" id="CHEBI:30616"/>
    </ligand>
</feature>
<dbReference type="PANTHER" id="PTHR10695">
    <property type="entry name" value="DEPHOSPHO-COA KINASE-RELATED"/>
    <property type="match status" value="1"/>
</dbReference>
<proteinExistence type="inferred from homology"/>
<dbReference type="Proteomes" id="UP001652442">
    <property type="component" value="Unassembled WGS sequence"/>
</dbReference>
<dbReference type="CDD" id="cd02022">
    <property type="entry name" value="DPCK"/>
    <property type="match status" value="1"/>
</dbReference>
<comment type="catalytic activity">
    <reaction evidence="3">
        <text>3'-dephospho-CoA + ATP = ADP + CoA + H(+)</text>
        <dbReference type="Rhea" id="RHEA:18245"/>
        <dbReference type="ChEBI" id="CHEBI:15378"/>
        <dbReference type="ChEBI" id="CHEBI:30616"/>
        <dbReference type="ChEBI" id="CHEBI:57287"/>
        <dbReference type="ChEBI" id="CHEBI:57328"/>
        <dbReference type="ChEBI" id="CHEBI:456216"/>
        <dbReference type="EC" id="2.7.1.24"/>
    </reaction>
</comment>
<comment type="pathway">
    <text evidence="3">Cofactor biosynthesis; coenzyme A biosynthesis; CoA from (R)-pantothenate: step 5/5.</text>
</comment>
<keyword evidence="1 3" id="KW-0547">Nucleotide-binding</keyword>
<comment type="caution">
    <text evidence="5">The sequence shown here is derived from an EMBL/GenBank/DDBJ whole genome shotgun (WGS) entry which is preliminary data.</text>
</comment>
<name>A0ABT2TMP8_9FIRM</name>
<evidence type="ECO:0000313" key="5">
    <source>
        <dbReference type="EMBL" id="MCU6763483.1"/>
    </source>
</evidence>
<dbReference type="Pfam" id="PF01121">
    <property type="entry name" value="CoaE"/>
    <property type="match status" value="1"/>
</dbReference>
<keyword evidence="3" id="KW-0173">Coenzyme A biosynthesis</keyword>
<protein>
    <recommendedName>
        <fullName evidence="3 4">Dephospho-CoA kinase</fullName>
        <ecNumber evidence="3 4">2.7.1.24</ecNumber>
    </recommendedName>
    <alternativeName>
        <fullName evidence="3">Dephosphocoenzyme A kinase</fullName>
    </alternativeName>
</protein>
<comment type="function">
    <text evidence="3">Catalyzes the phosphorylation of the 3'-hydroxyl group of dephosphocoenzyme A to form coenzyme A.</text>
</comment>
<organism evidence="5 6">
    <name type="scientific">Brotonthovivens ammoniilytica</name>
    <dbReference type="NCBI Taxonomy" id="2981725"/>
    <lineage>
        <taxon>Bacteria</taxon>
        <taxon>Bacillati</taxon>
        <taxon>Bacillota</taxon>
        <taxon>Clostridia</taxon>
        <taxon>Lachnospirales</taxon>
        <taxon>Lachnospiraceae</taxon>
        <taxon>Brotonthovivens</taxon>
    </lineage>
</organism>
<keyword evidence="3" id="KW-0963">Cytoplasm</keyword>
<reference evidence="5 6" key="1">
    <citation type="journal article" date="2021" name="ISME Commun">
        <title>Automated analysis of genomic sequences facilitates high-throughput and comprehensive description of bacteria.</title>
        <authorList>
            <person name="Hitch T.C.A."/>
        </authorList>
    </citation>
    <scope>NUCLEOTIDE SEQUENCE [LARGE SCALE GENOMIC DNA]</scope>
    <source>
        <strain evidence="5 6">Sanger_109</strain>
    </source>
</reference>
<accession>A0ABT2TMP8</accession>
<evidence type="ECO:0000256" key="2">
    <source>
        <dbReference type="ARBA" id="ARBA00022840"/>
    </source>
</evidence>
<sequence length="212" mass="24114">MLFIGITGGVGAGKSEILSYLRKNYNGEVLLADQVAHDLMEPGTECYQKIRECFREEQIFGPEGSIDRAAMAKIIFSSEEKREALNAIVHPQVKAFVLQTVQKAREEKILDFVVLEAALLIEEQYDKICDELWYIYTSEENRTKRLMASRGYTQEKIRNIFASQLSEQAYRQSCLAVIDNNKTPKEAYSQIDRLLQAKGIYPVGKFVTGAEE</sequence>
<evidence type="ECO:0000313" key="6">
    <source>
        <dbReference type="Proteomes" id="UP001652442"/>
    </source>
</evidence>
<evidence type="ECO:0000256" key="1">
    <source>
        <dbReference type="ARBA" id="ARBA00022741"/>
    </source>
</evidence>
<dbReference type="InterPro" id="IPR027417">
    <property type="entry name" value="P-loop_NTPase"/>
</dbReference>
<dbReference type="SUPFAM" id="SSF52540">
    <property type="entry name" value="P-loop containing nucleoside triphosphate hydrolases"/>
    <property type="match status" value="1"/>
</dbReference>
<keyword evidence="6" id="KW-1185">Reference proteome</keyword>
<keyword evidence="3 5" id="KW-0418">Kinase</keyword>
<dbReference type="EC" id="2.7.1.24" evidence="3 4"/>
<keyword evidence="3 5" id="KW-0808">Transferase</keyword>
<dbReference type="PANTHER" id="PTHR10695:SF46">
    <property type="entry name" value="BIFUNCTIONAL COENZYME A SYNTHASE-RELATED"/>
    <property type="match status" value="1"/>
</dbReference>